<dbReference type="AlphaFoldDB" id="A0A378JJI9"/>
<feature type="domain" description="ATP-grasp" evidence="2">
    <location>
        <begin position="181"/>
        <end position="384"/>
    </location>
</feature>
<proteinExistence type="predicted"/>
<dbReference type="Gene3D" id="3.30.470.20">
    <property type="entry name" value="ATP-grasp fold, B domain"/>
    <property type="match status" value="1"/>
</dbReference>
<dbReference type="SUPFAM" id="SSF56059">
    <property type="entry name" value="Glutathione synthetase ATP-binding domain-like"/>
    <property type="match status" value="1"/>
</dbReference>
<dbReference type="RefSeq" id="WP_115330197.1">
    <property type="nucleotide sequence ID" value="NZ_CAAAHP010000004.1"/>
</dbReference>
<keyword evidence="1" id="KW-0067">ATP-binding</keyword>
<dbReference type="Proteomes" id="UP000254794">
    <property type="component" value="Unassembled WGS sequence"/>
</dbReference>
<keyword evidence="1" id="KW-0547">Nucleotide-binding</keyword>
<evidence type="ECO:0000256" key="1">
    <source>
        <dbReference type="PROSITE-ProRule" id="PRU00409"/>
    </source>
</evidence>
<dbReference type="GO" id="GO:0046872">
    <property type="term" value="F:metal ion binding"/>
    <property type="evidence" value="ECO:0007669"/>
    <property type="project" value="InterPro"/>
</dbReference>
<dbReference type="InterPro" id="IPR011761">
    <property type="entry name" value="ATP-grasp"/>
</dbReference>
<evidence type="ECO:0000313" key="4">
    <source>
        <dbReference type="Proteomes" id="UP000254794"/>
    </source>
</evidence>
<protein>
    <recommendedName>
        <fullName evidence="2">ATP-grasp domain-containing protein</fullName>
    </recommendedName>
</protein>
<dbReference type="GO" id="GO:0005524">
    <property type="term" value="F:ATP binding"/>
    <property type="evidence" value="ECO:0007669"/>
    <property type="project" value="UniProtKB-UniRule"/>
</dbReference>
<dbReference type="PROSITE" id="PS50975">
    <property type="entry name" value="ATP_GRASP"/>
    <property type="match status" value="1"/>
</dbReference>
<dbReference type="EMBL" id="UGOD01000001">
    <property type="protein sequence ID" value="STX50483.1"/>
    <property type="molecule type" value="Genomic_DNA"/>
</dbReference>
<keyword evidence="4" id="KW-1185">Reference proteome</keyword>
<dbReference type="InterPro" id="IPR040754">
    <property type="entry name" value="PreAtp-grasp"/>
</dbReference>
<sequence>MPKLLIGNVYSEAVVGDVSKLPIFTRQAAAVYAKRLAWLLEEDDLLILPSMPSKYMIDYISHIKNKNITSKNFFPLMASSNNSSILTSEVLLNDKLICELKAHISDKTWELIPYIFSSSIVCFSNELGLSYDKFQTPSFMNQSGINLLNSKATFRALAAPYITIAPGNICRSVKELYYVMRQQINNVGAIIIKKDFAANGEGNIAITLSDRLSYAGVREVLKLGSIKDITYELSEKLWYSLVDSLGNNLIVVESYLPSKHTLYAEYYIGKKIEDCQLKNYGIVRMDETEDAKGKDIVNWIGFQIPGNLPSNITQQFLDGCEILKQLLLNFGYVGLINFDAIVTEDNKVLFTEINGRLGGCSHIQPIAEKLLGSNYLNTHCILTRNHVATCDLSHAINLAEKLSTTNHSGIVIMNEDIDNWGIIDYMVYAKSESYAVTLEQEFLNLLLN</sequence>
<name>A0A378JJI9_9GAMM</name>
<evidence type="ECO:0000259" key="2">
    <source>
        <dbReference type="PROSITE" id="PS50975"/>
    </source>
</evidence>
<reference evidence="3 4" key="1">
    <citation type="submission" date="2018-06" db="EMBL/GenBank/DDBJ databases">
        <authorList>
            <consortium name="Pathogen Informatics"/>
            <person name="Doyle S."/>
        </authorList>
    </citation>
    <scope>NUCLEOTIDE SEQUENCE [LARGE SCALE GENOMIC DNA]</scope>
    <source>
        <strain evidence="3 4">NCTC13316</strain>
    </source>
</reference>
<dbReference type="OrthoDB" id="581833at2"/>
<organism evidence="3 4">
    <name type="scientific">Legionella busanensis</name>
    <dbReference type="NCBI Taxonomy" id="190655"/>
    <lineage>
        <taxon>Bacteria</taxon>
        <taxon>Pseudomonadati</taxon>
        <taxon>Pseudomonadota</taxon>
        <taxon>Gammaproteobacteria</taxon>
        <taxon>Legionellales</taxon>
        <taxon>Legionellaceae</taxon>
        <taxon>Legionella</taxon>
    </lineage>
</organism>
<gene>
    <name evidence="3" type="ORF">NCTC13316_00564</name>
</gene>
<evidence type="ECO:0000313" key="3">
    <source>
        <dbReference type="EMBL" id="STX50483.1"/>
    </source>
</evidence>
<dbReference type="Pfam" id="PF18604">
    <property type="entry name" value="PreAtp-grasp"/>
    <property type="match status" value="1"/>
</dbReference>
<accession>A0A378JJI9</accession>